<reference evidence="2 3" key="1">
    <citation type="journal article" date="2019" name="Commun. Biol.">
        <title>The bagworm genome reveals a unique fibroin gene that provides high tensile strength.</title>
        <authorList>
            <person name="Kono N."/>
            <person name="Nakamura H."/>
            <person name="Ohtoshi R."/>
            <person name="Tomita M."/>
            <person name="Numata K."/>
            <person name="Arakawa K."/>
        </authorList>
    </citation>
    <scope>NUCLEOTIDE SEQUENCE [LARGE SCALE GENOMIC DNA]</scope>
</reference>
<comment type="caution">
    <text evidence="2">The sequence shown here is derived from an EMBL/GenBank/DDBJ whole genome shotgun (WGS) entry which is preliminary data.</text>
</comment>
<dbReference type="AlphaFoldDB" id="A0A4C1TLE9"/>
<protein>
    <submittedName>
        <fullName evidence="2">Uncharacterized protein</fullName>
    </submittedName>
</protein>
<sequence>MVGPQYSISPAGGGHGTSIVATINQRAAVSSRREHASTATGRRLANKAASRMRPRQAKYPCNTHVVVHKLTELDIDITVQSQSQSQTCPQGLGKHSIHLQAFHGNYWQRLPEIACQQYHQAAKDVVISPKILQCEVKCFK</sequence>
<organism evidence="2 3">
    <name type="scientific">Eumeta variegata</name>
    <name type="common">Bagworm moth</name>
    <name type="synonym">Eumeta japonica</name>
    <dbReference type="NCBI Taxonomy" id="151549"/>
    <lineage>
        <taxon>Eukaryota</taxon>
        <taxon>Metazoa</taxon>
        <taxon>Ecdysozoa</taxon>
        <taxon>Arthropoda</taxon>
        <taxon>Hexapoda</taxon>
        <taxon>Insecta</taxon>
        <taxon>Pterygota</taxon>
        <taxon>Neoptera</taxon>
        <taxon>Endopterygota</taxon>
        <taxon>Lepidoptera</taxon>
        <taxon>Glossata</taxon>
        <taxon>Ditrysia</taxon>
        <taxon>Tineoidea</taxon>
        <taxon>Psychidae</taxon>
        <taxon>Oiketicinae</taxon>
        <taxon>Eumeta</taxon>
    </lineage>
</organism>
<gene>
    <name evidence="2" type="ORF">EVAR_75464_1</name>
</gene>
<proteinExistence type="predicted"/>
<evidence type="ECO:0000313" key="3">
    <source>
        <dbReference type="Proteomes" id="UP000299102"/>
    </source>
</evidence>
<evidence type="ECO:0000313" key="2">
    <source>
        <dbReference type="EMBL" id="GBP14884.1"/>
    </source>
</evidence>
<dbReference type="Proteomes" id="UP000299102">
    <property type="component" value="Unassembled WGS sequence"/>
</dbReference>
<accession>A0A4C1TLE9</accession>
<feature type="region of interest" description="Disordered" evidence="1">
    <location>
        <begin position="30"/>
        <end position="55"/>
    </location>
</feature>
<name>A0A4C1TLE9_EUMVA</name>
<dbReference type="EMBL" id="BGZK01000067">
    <property type="protein sequence ID" value="GBP14884.1"/>
    <property type="molecule type" value="Genomic_DNA"/>
</dbReference>
<evidence type="ECO:0000256" key="1">
    <source>
        <dbReference type="SAM" id="MobiDB-lite"/>
    </source>
</evidence>
<keyword evidence="3" id="KW-1185">Reference proteome</keyword>